<dbReference type="Pfam" id="PF07762">
    <property type="entry name" value="DUF1618"/>
    <property type="match status" value="2"/>
</dbReference>
<feature type="domain" description="DUF1618" evidence="2">
    <location>
        <begin position="243"/>
        <end position="291"/>
    </location>
</feature>
<dbReference type="HOGENOM" id="CLU_285353_0_0_1"/>
<dbReference type="InterPro" id="IPR011676">
    <property type="entry name" value="DUF1618"/>
</dbReference>
<dbReference type="Gene3D" id="1.10.260.200">
    <property type="match status" value="1"/>
</dbReference>
<feature type="region of interest" description="Disordered" evidence="1">
    <location>
        <begin position="499"/>
        <end position="633"/>
    </location>
</feature>
<evidence type="ECO:0000259" key="2">
    <source>
        <dbReference type="Pfam" id="PF07762"/>
    </source>
</evidence>
<sequence>MDDGDEPVPYVMDEGVLLPLLFPPPLPADDDATGGVSPSWVYLEDRAYVSPDAVSNSTTAFSTTTTGVSIHVSFCHARPPRLSYLCVHCPRPGDGEGAYRFTVDPQVLGTHTDVALLRVPHPNDGLHRGIKSYDYFVYTAGGATSLRLLPNPRVSPFRNEEVAIVRCSGGARYVIACLMPTIRRPMEFKVMRFDSDVGRWKSTAVSISEPVERDRVLPIPDTASQMVFHCTTKVITLGGTIGWVDLWRGILLCDDVIDQHPVLRDLPLPKPARSNRKSFCRGPPHHYRDITPARSNRKSFCRGPPHHYRDITVVVQDSVPTCIKYVEMETRPGDRPPPRQRQPPQHSDDSDSDEEEDVAYYWKANIWSMPIPVGSWGDWQMECTVDVTDIAVVDNVRFSELLPKIGNDPEETLRRLVTGFPTLGMDGDVISFLSKINRLDDQGWVISVDLRSKTLQGVAELDERKNFLFERYYNTSEISKYLIKATGEAGTLVKTGVNRVSRKKNTSRAHLPPLPRLAPPRIAERSIPARLLKMPHHGGRKKKNKGGKGKPRKKTDDRGEANVGSGDSSPAVRVEDEAEVEAEAEAEVATAVEPQRSGTLASPTDVVEAAQHGQRQQQASQSQQTPSPRSYAAAVVNKREDETVGYNFLQFLRSFTVEHREGPFYAGELKSMVYQNSKTFCVYYGHFQGQYANLGTKISNSYARVVGFLRSAIGRFITEYELDDQWREISNDPPKIHIDALPPAGSIVSLQYFLGQAHNKLVETARIYDPNGSLVADSTKLGRRVFLGFLIYIINQHKDGRSWCGEFSIDDLLVRNESTFGITKAASSHASCKAMAKDLKQLAKILEKHFRTAQGQVPGYFIMLFSELKESAGELGQYNSEKTRKFHKYLSSHLALRSAMSRRHLFMDLFRAYQLLGKTAKKDLISLLGSMFPEDEWLDQVDKHQMFIKVSEYGIVEGDADKASNSQDQKKKRSYSGDLLDLLVFIRHVTEHGADHTKDDNMEQKLKSLVEIDLIIAKYLSAAVVDLIKALVKSDLLKDTWVSTLVGEERHHCISCIQSAVKDLRVPRSVIIVGPDRSRNKKRDVA</sequence>
<evidence type="ECO:0000313" key="5">
    <source>
        <dbReference type="Proteomes" id="UP000008022"/>
    </source>
</evidence>
<keyword evidence="5" id="KW-1185">Reference proteome</keyword>
<dbReference type="PANTHER" id="PTHR33074">
    <property type="entry name" value="EXPRESSED PROTEIN-RELATED"/>
    <property type="match status" value="1"/>
</dbReference>
<proteinExistence type="predicted"/>
<dbReference type="Gramene" id="ORUFI02G01020.1">
    <property type="protein sequence ID" value="ORUFI02G01020.1"/>
    <property type="gene ID" value="ORUFI02G01020"/>
</dbReference>
<protein>
    <recommendedName>
        <fullName evidence="6">DUF1618 domain-containing protein</fullName>
    </recommendedName>
</protein>
<dbReference type="Pfam" id="PF14551">
    <property type="entry name" value="MCM_N"/>
    <property type="match status" value="1"/>
</dbReference>
<accession>A0A0E0N8T0</accession>
<feature type="domain" description="DUF1618" evidence="2">
    <location>
        <begin position="293"/>
        <end position="429"/>
    </location>
</feature>
<dbReference type="InterPro" id="IPR027925">
    <property type="entry name" value="MCM_N"/>
</dbReference>
<dbReference type="EnsemblPlants" id="ORUFI02G01020.1">
    <property type="protein sequence ID" value="ORUFI02G01020.1"/>
    <property type="gene ID" value="ORUFI02G01020"/>
</dbReference>
<reference evidence="4" key="2">
    <citation type="submission" date="2015-06" db="UniProtKB">
        <authorList>
            <consortium name="EnsemblPlants"/>
        </authorList>
    </citation>
    <scope>IDENTIFICATION</scope>
</reference>
<dbReference type="eggNOG" id="ENOG502R3AR">
    <property type="taxonomic scope" value="Eukaryota"/>
</dbReference>
<feature type="compositionally biased region" description="Basic and acidic residues" evidence="1">
    <location>
        <begin position="328"/>
        <end position="337"/>
    </location>
</feature>
<reference evidence="5" key="1">
    <citation type="submission" date="2013-06" db="EMBL/GenBank/DDBJ databases">
        <authorList>
            <person name="Zhao Q."/>
        </authorList>
    </citation>
    <scope>NUCLEOTIDE SEQUENCE</scope>
    <source>
        <strain evidence="5">cv. W1943</strain>
    </source>
</reference>
<dbReference type="Proteomes" id="UP000008022">
    <property type="component" value="Unassembled WGS sequence"/>
</dbReference>
<feature type="compositionally biased region" description="Acidic residues" evidence="1">
    <location>
        <begin position="576"/>
        <end position="586"/>
    </location>
</feature>
<dbReference type="Gene3D" id="3.30.1640.10">
    <property type="entry name" value="mini-chromosome maintenance (MCM) complex, chain A, domain 1"/>
    <property type="match status" value="1"/>
</dbReference>
<dbReference type="AlphaFoldDB" id="A0A0E0N8T0"/>
<dbReference type="PANTHER" id="PTHR33074:SF63">
    <property type="entry name" value="OS02G0113300 PROTEIN"/>
    <property type="match status" value="1"/>
</dbReference>
<evidence type="ECO:0000313" key="4">
    <source>
        <dbReference type="EnsemblPlants" id="ORUFI02G01020.1"/>
    </source>
</evidence>
<feature type="compositionally biased region" description="Low complexity" evidence="1">
    <location>
        <begin position="609"/>
        <end position="624"/>
    </location>
</feature>
<name>A0A0E0N8T0_ORYRU</name>
<feature type="domain" description="MCM N-terminal" evidence="3">
    <location>
        <begin position="648"/>
        <end position="724"/>
    </location>
</feature>
<evidence type="ECO:0000256" key="1">
    <source>
        <dbReference type="SAM" id="MobiDB-lite"/>
    </source>
</evidence>
<feature type="compositionally biased region" description="Basic residues" evidence="1">
    <location>
        <begin position="533"/>
        <end position="553"/>
    </location>
</feature>
<feature type="region of interest" description="Disordered" evidence="1">
    <location>
        <begin position="328"/>
        <end position="354"/>
    </location>
</feature>
<evidence type="ECO:0008006" key="6">
    <source>
        <dbReference type="Google" id="ProtNLM"/>
    </source>
</evidence>
<evidence type="ECO:0000259" key="3">
    <source>
        <dbReference type="Pfam" id="PF14551"/>
    </source>
</evidence>
<organism evidence="4 5">
    <name type="scientific">Oryza rufipogon</name>
    <name type="common">Brownbeard rice</name>
    <name type="synonym">Asian wild rice</name>
    <dbReference type="NCBI Taxonomy" id="4529"/>
    <lineage>
        <taxon>Eukaryota</taxon>
        <taxon>Viridiplantae</taxon>
        <taxon>Streptophyta</taxon>
        <taxon>Embryophyta</taxon>
        <taxon>Tracheophyta</taxon>
        <taxon>Spermatophyta</taxon>
        <taxon>Magnoliopsida</taxon>
        <taxon>Liliopsida</taxon>
        <taxon>Poales</taxon>
        <taxon>Poaceae</taxon>
        <taxon>BOP clade</taxon>
        <taxon>Oryzoideae</taxon>
        <taxon>Oryzeae</taxon>
        <taxon>Oryzinae</taxon>
        <taxon>Oryza</taxon>
    </lineage>
</organism>